<proteinExistence type="predicted"/>
<sequence>MSDDERRNKSWREIDRQKDSSKHTSRDRKSRKSQDKRSSAKYKRDLDKLFKSGEMPERFKEMMKGLEPEEGTPEAERKAAIDELRKADGFREFATAVSEYRKAGWTYPDDEDLLIRMLDHPDERVVRDALEHVADLAGRRGFDRVTPLKNRLSTIKTMSDDPRTRKAVAQVEEAIE</sequence>
<evidence type="ECO:0008006" key="4">
    <source>
        <dbReference type="Google" id="ProtNLM"/>
    </source>
</evidence>
<dbReference type="EMBL" id="CP041186">
    <property type="protein sequence ID" value="QDG50716.1"/>
    <property type="molecule type" value="Genomic_DNA"/>
</dbReference>
<evidence type="ECO:0000313" key="2">
    <source>
        <dbReference type="EMBL" id="QDG50716.1"/>
    </source>
</evidence>
<keyword evidence="3" id="KW-1185">Reference proteome</keyword>
<feature type="compositionally biased region" description="Basic and acidic residues" evidence="1">
    <location>
        <begin position="1"/>
        <end position="24"/>
    </location>
</feature>
<dbReference type="OrthoDB" id="5506188at2"/>
<gene>
    <name evidence="2" type="ORF">FIV42_08230</name>
</gene>
<reference evidence="2 3" key="1">
    <citation type="submission" date="2019-06" db="EMBL/GenBank/DDBJ databases">
        <title>Persicimonas caeni gen. nov., sp. nov., a predatory bacterium isolated from solar saltern.</title>
        <authorList>
            <person name="Wang S."/>
        </authorList>
    </citation>
    <scope>NUCLEOTIDE SEQUENCE [LARGE SCALE GENOMIC DNA]</scope>
    <source>
        <strain evidence="2 3">YN101</strain>
    </source>
</reference>
<dbReference type="AlphaFoldDB" id="A0A4Y6PQX3"/>
<feature type="region of interest" description="Disordered" evidence="1">
    <location>
        <begin position="1"/>
        <end position="78"/>
    </location>
</feature>
<dbReference type="RefSeq" id="WP_141197208.1">
    <property type="nucleotide sequence ID" value="NZ_CP041186.1"/>
</dbReference>
<organism evidence="2 3">
    <name type="scientific">Persicimonas caeni</name>
    <dbReference type="NCBI Taxonomy" id="2292766"/>
    <lineage>
        <taxon>Bacteria</taxon>
        <taxon>Deltaproteobacteria</taxon>
        <taxon>Bradymonadales</taxon>
        <taxon>Bradymonadaceae</taxon>
        <taxon>Persicimonas</taxon>
    </lineage>
</organism>
<dbReference type="Proteomes" id="UP000315995">
    <property type="component" value="Chromosome"/>
</dbReference>
<protein>
    <recommendedName>
        <fullName evidence="4">HEAT repeat domain-containing protein</fullName>
    </recommendedName>
</protein>
<evidence type="ECO:0000256" key="1">
    <source>
        <dbReference type="SAM" id="MobiDB-lite"/>
    </source>
</evidence>
<accession>A0A5B8Y3W4</accession>
<evidence type="ECO:0000313" key="3">
    <source>
        <dbReference type="Proteomes" id="UP000315995"/>
    </source>
</evidence>
<feature type="compositionally biased region" description="Basic and acidic residues" evidence="1">
    <location>
        <begin position="32"/>
        <end position="67"/>
    </location>
</feature>
<name>A0A4Y6PQX3_PERCE</name>
<accession>A0A4Y6PQX3</accession>